<keyword evidence="9" id="KW-0812">Transmembrane</keyword>
<dbReference type="SUPFAM" id="SSF55874">
    <property type="entry name" value="ATPase domain of HSP90 chaperone/DNA topoisomerase II/histidine kinase"/>
    <property type="match status" value="1"/>
</dbReference>
<dbReference type="Proteomes" id="UP000507962">
    <property type="component" value="Unassembled WGS sequence"/>
</dbReference>
<evidence type="ECO:0000256" key="6">
    <source>
        <dbReference type="ARBA" id="ARBA00022777"/>
    </source>
</evidence>
<dbReference type="Gene3D" id="3.30.565.10">
    <property type="entry name" value="Histidine kinase-like ATPase, C-terminal domain"/>
    <property type="match status" value="1"/>
</dbReference>
<evidence type="ECO:0000256" key="3">
    <source>
        <dbReference type="ARBA" id="ARBA00022553"/>
    </source>
</evidence>
<dbReference type="PANTHER" id="PTHR43065:SF10">
    <property type="entry name" value="PEROXIDE STRESS-ACTIVATED HISTIDINE KINASE MAK3"/>
    <property type="match status" value="1"/>
</dbReference>
<keyword evidence="12" id="KW-1185">Reference proteome</keyword>
<dbReference type="GO" id="GO:0005524">
    <property type="term" value="F:ATP binding"/>
    <property type="evidence" value="ECO:0007669"/>
    <property type="project" value="UniProtKB-KW"/>
</dbReference>
<dbReference type="InterPro" id="IPR005467">
    <property type="entry name" value="His_kinase_dom"/>
</dbReference>
<evidence type="ECO:0000256" key="9">
    <source>
        <dbReference type="SAM" id="Phobius"/>
    </source>
</evidence>
<dbReference type="InterPro" id="IPR003661">
    <property type="entry name" value="HisK_dim/P_dom"/>
</dbReference>
<dbReference type="Gene3D" id="6.10.340.10">
    <property type="match status" value="1"/>
</dbReference>
<keyword evidence="3" id="KW-0597">Phosphoprotein</keyword>
<sequence>MRRIPIRIFIFLFVSIIIAISSIGTGFVLMREAEYSLLQEKQRKLFALTRMLDASLAGSFESILEADGLTKVSRAARIGALNRRLREITDRVALSEPGVGVGYYSRDLDAIITYGPSKTLGHKVGQSISADHKGRFVMATGMARVQTAALVRGEIMNCMLPINRDGEIIGYIWANELMDDINDQIRKMLYRFYVAIAAGIIFSFAGTGFIAHAVGLRIREIKRGIKTIETDVTHRIAPMGGELGEVAVSVNEFAEVLESRRRLEEQMQRTDRLAALGEIAAGVAHEIRNPMTSIKGFVQLIETGLEPDDTRRKYTGIVTAEVDRLNKMVRELLYYARPSESLKLAVDINGILADTLLLVNLNASRQDVQIETVYGEGLPQVVVDQEQMKQVFLNILINAVQAVETRGHVRVESMAVDRGVAVVVEDDGKGIEPSQVPRLFDPFFTTRSNGTGLGLAVVQKIVDLHHGVVEVESRPGNGTRFTVVLPVTTRGEAHGNG</sequence>
<evidence type="ECO:0000256" key="2">
    <source>
        <dbReference type="ARBA" id="ARBA00012438"/>
    </source>
</evidence>
<organism evidence="11 12">
    <name type="scientific">Desulfoluna butyratoxydans</name>
    <dbReference type="NCBI Taxonomy" id="231438"/>
    <lineage>
        <taxon>Bacteria</taxon>
        <taxon>Pseudomonadati</taxon>
        <taxon>Thermodesulfobacteriota</taxon>
        <taxon>Desulfobacteria</taxon>
        <taxon>Desulfobacterales</taxon>
        <taxon>Desulfolunaceae</taxon>
        <taxon>Desulfoluna</taxon>
    </lineage>
</organism>
<name>A0A4V6ILH8_9BACT</name>
<comment type="catalytic activity">
    <reaction evidence="1">
        <text>ATP + protein L-histidine = ADP + protein N-phospho-L-histidine.</text>
        <dbReference type="EC" id="2.7.13.3"/>
    </reaction>
</comment>
<dbReference type="AlphaFoldDB" id="A0A4V6ILH8"/>
<proteinExistence type="predicted"/>
<dbReference type="Pfam" id="PF02518">
    <property type="entry name" value="HATPase_c"/>
    <property type="match status" value="1"/>
</dbReference>
<dbReference type="SMART" id="SM00388">
    <property type="entry name" value="HisKA"/>
    <property type="match status" value="1"/>
</dbReference>
<evidence type="ECO:0000256" key="1">
    <source>
        <dbReference type="ARBA" id="ARBA00000085"/>
    </source>
</evidence>
<protein>
    <recommendedName>
        <fullName evidence="2">histidine kinase</fullName>
        <ecNumber evidence="2">2.7.13.3</ecNumber>
    </recommendedName>
</protein>
<evidence type="ECO:0000256" key="8">
    <source>
        <dbReference type="ARBA" id="ARBA00023012"/>
    </source>
</evidence>
<keyword evidence="5" id="KW-0547">Nucleotide-binding</keyword>
<accession>A0A4V6ILH8</accession>
<evidence type="ECO:0000313" key="11">
    <source>
        <dbReference type="EMBL" id="VFQ45138.1"/>
    </source>
</evidence>
<dbReference type="PRINTS" id="PR00344">
    <property type="entry name" value="BCTRLSENSOR"/>
</dbReference>
<evidence type="ECO:0000256" key="7">
    <source>
        <dbReference type="ARBA" id="ARBA00022840"/>
    </source>
</evidence>
<dbReference type="GO" id="GO:0000155">
    <property type="term" value="F:phosphorelay sensor kinase activity"/>
    <property type="evidence" value="ECO:0007669"/>
    <property type="project" value="InterPro"/>
</dbReference>
<dbReference type="CDD" id="cd00082">
    <property type="entry name" value="HisKA"/>
    <property type="match status" value="1"/>
</dbReference>
<dbReference type="InterPro" id="IPR036890">
    <property type="entry name" value="HATPase_C_sf"/>
</dbReference>
<dbReference type="EC" id="2.7.13.3" evidence="2"/>
<dbReference type="PROSITE" id="PS50109">
    <property type="entry name" value="HIS_KIN"/>
    <property type="match status" value="1"/>
</dbReference>
<dbReference type="SMART" id="SM00387">
    <property type="entry name" value="HATPase_c"/>
    <property type="match status" value="1"/>
</dbReference>
<dbReference type="SUPFAM" id="SSF47384">
    <property type="entry name" value="Homodimeric domain of signal transducing histidine kinase"/>
    <property type="match status" value="1"/>
</dbReference>
<dbReference type="InterPro" id="IPR003594">
    <property type="entry name" value="HATPase_dom"/>
</dbReference>
<dbReference type="Gene3D" id="1.10.287.130">
    <property type="match status" value="1"/>
</dbReference>
<evidence type="ECO:0000313" key="12">
    <source>
        <dbReference type="Proteomes" id="UP000507962"/>
    </source>
</evidence>
<keyword evidence="7" id="KW-0067">ATP-binding</keyword>
<dbReference type="EMBL" id="CAADHO010000004">
    <property type="protein sequence ID" value="VFQ45138.1"/>
    <property type="molecule type" value="Genomic_DNA"/>
</dbReference>
<feature type="transmembrane region" description="Helical" evidence="9">
    <location>
        <begin position="192"/>
        <end position="214"/>
    </location>
</feature>
<reference evidence="11 12" key="1">
    <citation type="submission" date="2019-03" db="EMBL/GenBank/DDBJ databases">
        <authorList>
            <person name="Nijsse B."/>
        </authorList>
    </citation>
    <scope>NUCLEOTIDE SEQUENCE [LARGE SCALE GENOMIC DNA]</scope>
    <source>
        <strain evidence="11">Desulfoluna butyratoxydans MSL71</strain>
    </source>
</reference>
<keyword evidence="9" id="KW-0472">Membrane</keyword>
<dbReference type="PANTHER" id="PTHR43065">
    <property type="entry name" value="SENSOR HISTIDINE KINASE"/>
    <property type="match status" value="1"/>
</dbReference>
<evidence type="ECO:0000259" key="10">
    <source>
        <dbReference type="PROSITE" id="PS50109"/>
    </source>
</evidence>
<evidence type="ECO:0000256" key="4">
    <source>
        <dbReference type="ARBA" id="ARBA00022679"/>
    </source>
</evidence>
<keyword evidence="9" id="KW-1133">Transmembrane helix</keyword>
<feature type="domain" description="Histidine kinase" evidence="10">
    <location>
        <begin position="282"/>
        <end position="489"/>
    </location>
</feature>
<evidence type="ECO:0000256" key="5">
    <source>
        <dbReference type="ARBA" id="ARBA00022741"/>
    </source>
</evidence>
<dbReference type="InterPro" id="IPR004358">
    <property type="entry name" value="Sig_transdc_His_kin-like_C"/>
</dbReference>
<feature type="transmembrane region" description="Helical" evidence="9">
    <location>
        <begin position="6"/>
        <end position="29"/>
    </location>
</feature>
<keyword evidence="8" id="KW-0902">Two-component regulatory system</keyword>
<gene>
    <name evidence="11" type="ORF">MSL71_27950</name>
</gene>
<dbReference type="InterPro" id="IPR036097">
    <property type="entry name" value="HisK_dim/P_sf"/>
</dbReference>
<keyword evidence="4" id="KW-0808">Transferase</keyword>
<dbReference type="Pfam" id="PF00512">
    <property type="entry name" value="HisKA"/>
    <property type="match status" value="1"/>
</dbReference>
<keyword evidence="6 11" id="KW-0418">Kinase</keyword>
<dbReference type="RefSeq" id="WP_180141324.1">
    <property type="nucleotide sequence ID" value="NZ_CAADHO010000004.1"/>
</dbReference>